<name>X1LYB1_9ZZZZ</name>
<gene>
    <name evidence="4" type="ORF">S06H3_08273</name>
</gene>
<organism evidence="4">
    <name type="scientific">marine sediment metagenome</name>
    <dbReference type="NCBI Taxonomy" id="412755"/>
    <lineage>
        <taxon>unclassified sequences</taxon>
        <taxon>metagenomes</taxon>
        <taxon>ecological metagenomes</taxon>
    </lineage>
</organism>
<feature type="domain" description="Glycoside hydrolase family 57 N-terminal" evidence="3">
    <location>
        <begin position="27"/>
        <end position="204"/>
    </location>
</feature>
<dbReference type="PANTHER" id="PTHR41695">
    <property type="entry name" value="1,4-ALPHA-GLUCAN BRANCHING ENZYME RV3031-RELATED"/>
    <property type="match status" value="1"/>
</dbReference>
<dbReference type="PANTHER" id="PTHR41695:SF1">
    <property type="entry name" value="1,4-ALPHA-GLUCAN BRANCHING ENZYME TK1436"/>
    <property type="match status" value="1"/>
</dbReference>
<feature type="non-terminal residue" evidence="4">
    <location>
        <position position="1"/>
    </location>
</feature>
<proteinExistence type="inferred from homology"/>
<comment type="caution">
    <text evidence="4">The sequence shown here is derived from an EMBL/GenBank/DDBJ whole genome shotgun (WGS) entry which is preliminary data.</text>
</comment>
<evidence type="ECO:0000256" key="1">
    <source>
        <dbReference type="ARBA" id="ARBA00006821"/>
    </source>
</evidence>
<reference evidence="4" key="1">
    <citation type="journal article" date="2014" name="Front. Microbiol.">
        <title>High frequency of phylogenetically diverse reductive dehalogenase-homologous genes in deep subseafloor sedimentary metagenomes.</title>
        <authorList>
            <person name="Kawai M."/>
            <person name="Futagami T."/>
            <person name="Toyoda A."/>
            <person name="Takaki Y."/>
            <person name="Nishi S."/>
            <person name="Hori S."/>
            <person name="Arai W."/>
            <person name="Tsubouchi T."/>
            <person name="Morono Y."/>
            <person name="Uchiyama I."/>
            <person name="Ito T."/>
            <person name="Fujiyama A."/>
            <person name="Inagaki F."/>
            <person name="Takami H."/>
        </authorList>
    </citation>
    <scope>NUCLEOTIDE SEQUENCE</scope>
    <source>
        <strain evidence="4">Expedition CK06-06</strain>
    </source>
</reference>
<dbReference type="GO" id="GO:0003844">
    <property type="term" value="F:1,4-alpha-glucan branching enzyme activity"/>
    <property type="evidence" value="ECO:0007669"/>
    <property type="project" value="InterPro"/>
</dbReference>
<dbReference type="EMBL" id="BARV01003467">
    <property type="protein sequence ID" value="GAI07415.1"/>
    <property type="molecule type" value="Genomic_DNA"/>
</dbReference>
<dbReference type="Pfam" id="PF03065">
    <property type="entry name" value="Glyco_hydro_57"/>
    <property type="match status" value="1"/>
</dbReference>
<evidence type="ECO:0000256" key="2">
    <source>
        <dbReference type="ARBA" id="ARBA00023277"/>
    </source>
</evidence>
<evidence type="ECO:0000259" key="3">
    <source>
        <dbReference type="Pfam" id="PF03065"/>
    </source>
</evidence>
<keyword evidence="2" id="KW-0119">Carbohydrate metabolism</keyword>
<dbReference type="InterPro" id="IPR040042">
    <property type="entry name" value="Branching_enz_MT3115-like"/>
</dbReference>
<sequence length="217" mass="25088">CEKDIERNASNPKLRDLAIFYKGFFNEIISSYIDRYNYDVIGAFRKLQDEGFIEIITCAATHGYLPLLGRDSAINAQIKVGIENYKRLFGKEPRGIWLPECAYRHGYEWIPPVEDEYAQKGYRPGIEKFIIDNNIKYFIVDTHTIEGGKTMGVYALRFPALQKLYEQSVREYKEIKVDEPKTTFSPYLLKYNDDFIAIVGRNEKAGLQVIISMNPSS</sequence>
<evidence type="ECO:0000313" key="4">
    <source>
        <dbReference type="EMBL" id="GAI07415.1"/>
    </source>
</evidence>
<dbReference type="GO" id="GO:0005576">
    <property type="term" value="C:extracellular region"/>
    <property type="evidence" value="ECO:0007669"/>
    <property type="project" value="TreeGrafter"/>
</dbReference>
<comment type="similarity">
    <text evidence="1">Belongs to the glycosyl hydrolase 57 family.</text>
</comment>
<dbReference type="InterPro" id="IPR004300">
    <property type="entry name" value="Glyco_hydro_57_N"/>
</dbReference>
<protein>
    <recommendedName>
        <fullName evidence="3">Glycoside hydrolase family 57 N-terminal domain-containing protein</fullName>
    </recommendedName>
</protein>
<dbReference type="InterPro" id="IPR027291">
    <property type="entry name" value="Glyco_hydro_38_N_sf"/>
</dbReference>
<dbReference type="SUPFAM" id="SSF88713">
    <property type="entry name" value="Glycoside hydrolase/deacetylase"/>
    <property type="match status" value="1"/>
</dbReference>
<dbReference type="Gene3D" id="3.20.110.10">
    <property type="entry name" value="Glycoside hydrolase 38, N terminal domain"/>
    <property type="match status" value="1"/>
</dbReference>
<dbReference type="GO" id="GO:0030979">
    <property type="term" value="P:alpha-glucan biosynthetic process"/>
    <property type="evidence" value="ECO:0007669"/>
    <property type="project" value="InterPro"/>
</dbReference>
<accession>X1LYB1</accession>
<dbReference type="InterPro" id="IPR011330">
    <property type="entry name" value="Glyco_hydro/deAcase_b/a-brl"/>
</dbReference>
<dbReference type="AlphaFoldDB" id="X1LYB1"/>